<keyword evidence="5" id="KW-1185">Reference proteome</keyword>
<reference evidence="4 5" key="1">
    <citation type="submission" date="2024-09" db="EMBL/GenBank/DDBJ databases">
        <authorList>
            <person name="Sun Q."/>
            <person name="Mori K."/>
        </authorList>
    </citation>
    <scope>NUCLEOTIDE SEQUENCE [LARGE SCALE GENOMIC DNA]</scope>
    <source>
        <strain evidence="4 5">TBRC 0563</strain>
    </source>
</reference>
<evidence type="ECO:0000313" key="4">
    <source>
        <dbReference type="EMBL" id="MFB9830721.1"/>
    </source>
</evidence>
<evidence type="ECO:0000313" key="5">
    <source>
        <dbReference type="Proteomes" id="UP001589627"/>
    </source>
</evidence>
<name>A0ABV5Y6U4_9ACTN</name>
<comment type="caution">
    <text evidence="4">The sequence shown here is derived from an EMBL/GenBank/DDBJ whole genome shotgun (WGS) entry which is preliminary data.</text>
</comment>
<accession>A0ABV5Y6U4</accession>
<dbReference type="EC" id="2.3.-.-" evidence="4"/>
<gene>
    <name evidence="4" type="ORF">ACFFNX_00720</name>
</gene>
<dbReference type="GO" id="GO:0016746">
    <property type="term" value="F:acyltransferase activity"/>
    <property type="evidence" value="ECO:0007669"/>
    <property type="project" value="UniProtKB-KW"/>
</dbReference>
<dbReference type="InterPro" id="IPR000182">
    <property type="entry name" value="GNAT_dom"/>
</dbReference>
<dbReference type="PANTHER" id="PTHR43877">
    <property type="entry name" value="AMINOALKYLPHOSPHONATE N-ACETYLTRANSFERASE-RELATED-RELATED"/>
    <property type="match status" value="1"/>
</dbReference>
<dbReference type="InterPro" id="IPR050832">
    <property type="entry name" value="Bact_Acetyltransf"/>
</dbReference>
<keyword evidence="2 4" id="KW-0012">Acyltransferase</keyword>
<dbReference type="SUPFAM" id="SSF55729">
    <property type="entry name" value="Acyl-CoA N-acyltransferases (Nat)"/>
    <property type="match status" value="1"/>
</dbReference>
<dbReference type="InterPro" id="IPR016181">
    <property type="entry name" value="Acyl_CoA_acyltransferase"/>
</dbReference>
<keyword evidence="1 4" id="KW-0808">Transferase</keyword>
<evidence type="ECO:0000256" key="1">
    <source>
        <dbReference type="ARBA" id="ARBA00022679"/>
    </source>
</evidence>
<dbReference type="Pfam" id="PF00583">
    <property type="entry name" value="Acetyltransf_1"/>
    <property type="match status" value="1"/>
</dbReference>
<feature type="domain" description="N-acetyltransferase" evidence="3">
    <location>
        <begin position="1"/>
        <end position="137"/>
    </location>
</feature>
<evidence type="ECO:0000259" key="3">
    <source>
        <dbReference type="PROSITE" id="PS51186"/>
    </source>
</evidence>
<sequence length="143" mass="15683">MLSELALRSKACWGCDKDFLESVRTELTFQADDVRTRRLIVAELADRVVGFAGLDAEPPEGELGNLWVEPESIGTGVGRRLWEHVVEQARTAGFQTLLIEADPHAEGFYLAMGAQRIGTTPSGSIPGRQLPLLRFHTGPVIRA</sequence>
<dbReference type="RefSeq" id="WP_378193381.1">
    <property type="nucleotide sequence ID" value="NZ_JBHLZP010000002.1"/>
</dbReference>
<dbReference type="Proteomes" id="UP001589627">
    <property type="component" value="Unassembled WGS sequence"/>
</dbReference>
<evidence type="ECO:0000256" key="2">
    <source>
        <dbReference type="ARBA" id="ARBA00023315"/>
    </source>
</evidence>
<proteinExistence type="predicted"/>
<dbReference type="CDD" id="cd04301">
    <property type="entry name" value="NAT_SF"/>
    <property type="match status" value="1"/>
</dbReference>
<dbReference type="PROSITE" id="PS51186">
    <property type="entry name" value="GNAT"/>
    <property type="match status" value="1"/>
</dbReference>
<protein>
    <submittedName>
        <fullName evidence="4">GNAT family N-acetyltransferase</fullName>
        <ecNumber evidence="4">2.3.-.-</ecNumber>
    </submittedName>
</protein>
<organism evidence="4 5">
    <name type="scientific">Actinoallomurus acaciae</name>
    <dbReference type="NCBI Taxonomy" id="502577"/>
    <lineage>
        <taxon>Bacteria</taxon>
        <taxon>Bacillati</taxon>
        <taxon>Actinomycetota</taxon>
        <taxon>Actinomycetes</taxon>
        <taxon>Streptosporangiales</taxon>
        <taxon>Thermomonosporaceae</taxon>
        <taxon>Actinoallomurus</taxon>
    </lineage>
</organism>
<dbReference type="Gene3D" id="3.40.630.30">
    <property type="match status" value="1"/>
</dbReference>
<dbReference type="EMBL" id="JBHLZP010000002">
    <property type="protein sequence ID" value="MFB9830721.1"/>
    <property type="molecule type" value="Genomic_DNA"/>
</dbReference>